<feature type="active site" evidence="9">
    <location>
        <position position="38"/>
    </location>
</feature>
<dbReference type="InterPro" id="IPR011125">
    <property type="entry name" value="Znf_HypF"/>
</dbReference>
<dbReference type="FunFam" id="3.30.110.120:FF:000001">
    <property type="entry name" value="Carbamoyltransferase HypF"/>
    <property type="match status" value="1"/>
</dbReference>
<keyword evidence="5" id="KW-0863">Zinc-finger</keyword>
<dbReference type="InterPro" id="IPR017968">
    <property type="entry name" value="Acylphosphatase_CS"/>
</dbReference>
<evidence type="ECO:0000256" key="3">
    <source>
        <dbReference type="ARBA" id="ARBA00022598"/>
    </source>
</evidence>
<accession>A0A2R7Y9H5</accession>
<keyword evidence="9" id="KW-0378">Hydrolase</keyword>
<dbReference type="SUPFAM" id="SSF55821">
    <property type="entry name" value="YrdC/RibB"/>
    <property type="match status" value="1"/>
</dbReference>
<evidence type="ECO:0000256" key="5">
    <source>
        <dbReference type="ARBA" id="ARBA00022771"/>
    </source>
</evidence>
<dbReference type="EC" id="6.2.-.-" evidence="8"/>
<evidence type="ECO:0000256" key="9">
    <source>
        <dbReference type="PROSITE-ProRule" id="PRU00520"/>
    </source>
</evidence>
<dbReference type="Pfam" id="PF07503">
    <property type="entry name" value="zf-HYPF"/>
    <property type="match status" value="2"/>
</dbReference>
<dbReference type="Pfam" id="PF22521">
    <property type="entry name" value="HypF_C_2"/>
    <property type="match status" value="1"/>
</dbReference>
<dbReference type="InterPro" id="IPR006070">
    <property type="entry name" value="Sua5-like_dom"/>
</dbReference>
<protein>
    <recommendedName>
        <fullName evidence="8">Carbamoyltransferase</fullName>
        <ecNumber evidence="8">6.2.-.-</ecNumber>
    </recommendedName>
</protein>
<comment type="catalytic activity">
    <reaction evidence="9">
        <text>an acyl phosphate + H2O = a carboxylate + phosphate + H(+)</text>
        <dbReference type="Rhea" id="RHEA:14965"/>
        <dbReference type="ChEBI" id="CHEBI:15377"/>
        <dbReference type="ChEBI" id="CHEBI:15378"/>
        <dbReference type="ChEBI" id="CHEBI:29067"/>
        <dbReference type="ChEBI" id="CHEBI:43474"/>
        <dbReference type="ChEBI" id="CHEBI:59918"/>
        <dbReference type="EC" id="3.6.1.7"/>
    </reaction>
</comment>
<dbReference type="GO" id="GO:0016743">
    <property type="term" value="F:carboxyl- or carbamoyltransferase activity"/>
    <property type="evidence" value="ECO:0007669"/>
    <property type="project" value="UniProtKB-UniRule"/>
</dbReference>
<dbReference type="PANTHER" id="PTHR42959">
    <property type="entry name" value="CARBAMOYLTRANSFERASE"/>
    <property type="match status" value="1"/>
</dbReference>
<dbReference type="GO" id="GO:0051604">
    <property type="term" value="P:protein maturation"/>
    <property type="evidence" value="ECO:0007669"/>
    <property type="project" value="TreeGrafter"/>
</dbReference>
<dbReference type="SUPFAM" id="SSF54975">
    <property type="entry name" value="Acylphosphatase/BLUF domain-like"/>
    <property type="match status" value="1"/>
</dbReference>
<evidence type="ECO:0000256" key="6">
    <source>
        <dbReference type="ARBA" id="ARBA00022833"/>
    </source>
</evidence>
<dbReference type="EMBL" id="NDWU01000002">
    <property type="protein sequence ID" value="PUA34198.1"/>
    <property type="molecule type" value="Genomic_DNA"/>
</dbReference>
<dbReference type="Pfam" id="PF01300">
    <property type="entry name" value="Sua5_yciO_yrdC"/>
    <property type="match status" value="1"/>
</dbReference>
<keyword evidence="4" id="KW-0479">Metal-binding</keyword>
<dbReference type="GO" id="GO:0016874">
    <property type="term" value="F:ligase activity"/>
    <property type="evidence" value="ECO:0007669"/>
    <property type="project" value="UniProtKB-UniRule"/>
</dbReference>
<dbReference type="InterPro" id="IPR004421">
    <property type="entry name" value="Carbamoyltransferase_HypF"/>
</dbReference>
<keyword evidence="6" id="KW-0862">Zinc</keyword>
<name>A0A2R7Y9H5_9ARCH</name>
<evidence type="ECO:0000313" key="12">
    <source>
        <dbReference type="EMBL" id="PUA34198.1"/>
    </source>
</evidence>
<dbReference type="GO" id="GO:0003725">
    <property type="term" value="F:double-stranded RNA binding"/>
    <property type="evidence" value="ECO:0007669"/>
    <property type="project" value="InterPro"/>
</dbReference>
<dbReference type="Gene3D" id="3.30.420.360">
    <property type="match status" value="1"/>
</dbReference>
<dbReference type="Proteomes" id="UP000244066">
    <property type="component" value="Unassembled WGS sequence"/>
</dbReference>
<dbReference type="InterPro" id="IPR001792">
    <property type="entry name" value="Acylphosphatase-like_dom"/>
</dbReference>
<dbReference type="InterPro" id="IPR055128">
    <property type="entry name" value="HypF_C_2"/>
</dbReference>
<dbReference type="PIRSF" id="PIRSF006256">
    <property type="entry name" value="CMPcnvr_hdrg_mat"/>
    <property type="match status" value="1"/>
</dbReference>
<dbReference type="PANTHER" id="PTHR42959:SF1">
    <property type="entry name" value="CARBAMOYLTRANSFERASE HYPF"/>
    <property type="match status" value="1"/>
</dbReference>
<dbReference type="PROSITE" id="PS00150">
    <property type="entry name" value="ACYLPHOSPHATASE_1"/>
    <property type="match status" value="1"/>
</dbReference>
<feature type="active site" evidence="9">
    <location>
        <position position="20"/>
    </location>
</feature>
<evidence type="ECO:0000256" key="4">
    <source>
        <dbReference type="ARBA" id="ARBA00022723"/>
    </source>
</evidence>
<organism evidence="12 13">
    <name type="scientific">Candidatus Terraquivivens tikiterensis</name>
    <dbReference type="NCBI Taxonomy" id="1980982"/>
    <lineage>
        <taxon>Archaea</taxon>
        <taxon>Nitrososphaerota</taxon>
        <taxon>Candidatus Wolframiiraptoraceae</taxon>
        <taxon>Candidatus Terraquivivens</taxon>
    </lineage>
</organism>
<dbReference type="NCBIfam" id="TIGR00143">
    <property type="entry name" value="hypF"/>
    <property type="match status" value="1"/>
</dbReference>
<keyword evidence="3" id="KW-0436">Ligase</keyword>
<reference evidence="12 13" key="1">
    <citation type="submission" date="2017-04" db="EMBL/GenBank/DDBJ databases">
        <title>Draft Aigarchaeota genome from a New Zealand hot spring.</title>
        <authorList>
            <person name="Reysenbach A.-L."/>
            <person name="Donaho J.A."/>
            <person name="Gerhart J."/>
            <person name="Kelley J.F."/>
            <person name="Kouba K."/>
            <person name="Podar M."/>
            <person name="Stott M."/>
        </authorList>
    </citation>
    <scope>NUCLEOTIDE SEQUENCE [LARGE SCALE GENOMIC DNA]</scope>
    <source>
        <strain evidence="12">NZ13_MG1</strain>
    </source>
</reference>
<proteinExistence type="inferred from homology"/>
<gene>
    <name evidence="12" type="ORF">B9J98_00990</name>
</gene>
<dbReference type="GO" id="GO:0008270">
    <property type="term" value="F:zinc ion binding"/>
    <property type="evidence" value="ECO:0007669"/>
    <property type="project" value="UniProtKB-KW"/>
</dbReference>
<dbReference type="Gene3D" id="3.90.870.50">
    <property type="match status" value="1"/>
</dbReference>
<dbReference type="Gene3D" id="3.30.420.40">
    <property type="match status" value="1"/>
</dbReference>
<dbReference type="SUPFAM" id="SSF53067">
    <property type="entry name" value="Actin-like ATPase domain"/>
    <property type="match status" value="1"/>
</dbReference>
<dbReference type="Pfam" id="PF17788">
    <property type="entry name" value="HypF_C"/>
    <property type="match status" value="1"/>
</dbReference>
<dbReference type="AlphaFoldDB" id="A0A2R7Y9H5"/>
<evidence type="ECO:0000256" key="7">
    <source>
        <dbReference type="ARBA" id="ARBA00048220"/>
    </source>
</evidence>
<evidence type="ECO:0000259" key="10">
    <source>
        <dbReference type="PROSITE" id="PS51160"/>
    </source>
</evidence>
<dbReference type="PROSITE" id="PS51160">
    <property type="entry name" value="ACYLPHOSPHATASE_3"/>
    <property type="match status" value="1"/>
</dbReference>
<feature type="domain" description="YrdC-like" evidence="11">
    <location>
        <begin position="204"/>
        <end position="390"/>
    </location>
</feature>
<dbReference type="InterPro" id="IPR036046">
    <property type="entry name" value="Acylphosphatase-like_dom_sf"/>
</dbReference>
<dbReference type="Pfam" id="PF00708">
    <property type="entry name" value="Acylphosphatase"/>
    <property type="match status" value="1"/>
</dbReference>
<dbReference type="UniPathway" id="UPA00335"/>
<comment type="similarity">
    <text evidence="2 8">Belongs to the carbamoyltransferase HypF family.</text>
</comment>
<evidence type="ECO:0000256" key="2">
    <source>
        <dbReference type="ARBA" id="ARBA00008097"/>
    </source>
</evidence>
<dbReference type="PROSITE" id="PS51163">
    <property type="entry name" value="YRDC"/>
    <property type="match status" value="1"/>
</dbReference>
<dbReference type="InterPro" id="IPR041440">
    <property type="entry name" value="HypF_C"/>
</dbReference>
<dbReference type="InterPro" id="IPR051060">
    <property type="entry name" value="Carbamoyltrans_HypF-like"/>
</dbReference>
<comment type="pathway">
    <text evidence="1">Protein modification; [NiFe] hydrogenase maturation.</text>
</comment>
<dbReference type="Gene3D" id="3.30.110.120">
    <property type="match status" value="1"/>
</dbReference>
<comment type="catalytic activity">
    <reaction evidence="7">
        <text>C-terminal L-cysteinyl-[HypE protein] + carbamoyl phosphate + ATP + H2O = C-terminal S-carboxamide-L-cysteinyl-[HypE protein] + AMP + phosphate + diphosphate + H(+)</text>
        <dbReference type="Rhea" id="RHEA:55636"/>
        <dbReference type="Rhea" id="RHEA-COMP:14247"/>
        <dbReference type="Rhea" id="RHEA-COMP:14392"/>
        <dbReference type="ChEBI" id="CHEBI:15377"/>
        <dbReference type="ChEBI" id="CHEBI:15378"/>
        <dbReference type="ChEBI" id="CHEBI:30616"/>
        <dbReference type="ChEBI" id="CHEBI:33019"/>
        <dbReference type="ChEBI" id="CHEBI:43474"/>
        <dbReference type="ChEBI" id="CHEBI:58228"/>
        <dbReference type="ChEBI" id="CHEBI:76913"/>
        <dbReference type="ChEBI" id="CHEBI:139126"/>
        <dbReference type="ChEBI" id="CHEBI:456215"/>
    </reaction>
</comment>
<evidence type="ECO:0000259" key="11">
    <source>
        <dbReference type="PROSITE" id="PS51163"/>
    </source>
</evidence>
<sequence>MGKVRAEVRVSGIVQGVGFRPFVYRAAVGRGLKGFVQNLKDASVRIVVEGPEPSVRSFLDALVEERPPLAIINKFDVSYSEPKEEFTDFRILESSEQGSVAGSVIPADVAICEDCVKELLNPADRRFGYFFITCTNCGPRFTITLDTPYDRKNTSMKDFPMCKSCSAEYENPLDRRFHAQTIACPECGPRVYLTTNDGMLVECKDPISEAAKLIDEGYIVAVKGNGGFHVATATTISEPILRLRRVKHRRQKPFAVMAKDLKSVKSFAIVGSQEEALLTSPARPIVLLRKSENYYLSDEVAPGLHTVGVMLPYTGLHLLLLLNSKEPAYVMTSANPPGEPIVIKDQEAYVRIGREVDYMLLHNREIVNRCDDSVVRVVDGSVSQIRRSRGYAPEPISLRHDYGKEVVALGGELNVAGCILMGDKAFLTQHIGDVECVETYEFLESAISYLARLTRAKPEVIAHDLHPGFQTTRLAEELAEMFGVPRVAVQHHHAHVASVMAEHGLDEVVGIACDGFGYGDDGLAWGGEVLLCDGNGYRRVGHLENHPMPGGDLAAKYPVRMAAGILSGSDLCEEWLFSNADKLPRGRVEAEIVLKQIRSGRSVKTSSAGRVLDSVAAILGVCYERTYEGEPAMKLESIAIGGSDVLGLRPEISGRILRTRCMVESIAEMAMRGLDLKGVRDLAFSAQDYLASGLAELALEVAEDEGIKNVAFTGGVAYNEQIRATIRRRVEAKGLRFYTNVRVPPGDGGLSFGQAVVAAGWASTARSGRYSASYA</sequence>
<evidence type="ECO:0000256" key="1">
    <source>
        <dbReference type="ARBA" id="ARBA00004711"/>
    </source>
</evidence>
<keyword evidence="12" id="KW-0808">Transferase</keyword>
<dbReference type="InterPro" id="IPR043129">
    <property type="entry name" value="ATPase_NBD"/>
</dbReference>
<evidence type="ECO:0000256" key="8">
    <source>
        <dbReference type="PIRNR" id="PIRNR006256"/>
    </source>
</evidence>
<evidence type="ECO:0000313" key="13">
    <source>
        <dbReference type="Proteomes" id="UP000244066"/>
    </source>
</evidence>
<dbReference type="GO" id="GO:0003998">
    <property type="term" value="F:acylphosphatase activity"/>
    <property type="evidence" value="ECO:0007669"/>
    <property type="project" value="UniProtKB-EC"/>
</dbReference>
<feature type="domain" description="Acylphosphatase-like" evidence="10">
    <location>
        <begin position="5"/>
        <end position="93"/>
    </location>
</feature>
<dbReference type="InterPro" id="IPR017945">
    <property type="entry name" value="DHBP_synth_RibB-like_a/b_dom"/>
</dbReference>
<comment type="caution">
    <text evidence="12">The sequence shown here is derived from an EMBL/GenBank/DDBJ whole genome shotgun (WGS) entry which is preliminary data.</text>
</comment>